<feature type="region of interest" description="Disordered" evidence="1">
    <location>
        <begin position="338"/>
        <end position="417"/>
    </location>
</feature>
<reference evidence="3 4" key="1">
    <citation type="submission" date="2020-01" db="EMBL/GenBank/DDBJ databases">
        <authorList>
            <consortium name="DOE Joint Genome Institute"/>
            <person name="Haridas S."/>
            <person name="Albert R."/>
            <person name="Binder M."/>
            <person name="Bloem J."/>
            <person name="Labutti K."/>
            <person name="Salamov A."/>
            <person name="Andreopoulos B."/>
            <person name="Baker S.E."/>
            <person name="Barry K."/>
            <person name="Bills G."/>
            <person name="Bluhm B.H."/>
            <person name="Cannon C."/>
            <person name="Castanera R."/>
            <person name="Culley D.E."/>
            <person name="Daum C."/>
            <person name="Ezra D."/>
            <person name="Gonzalez J.B."/>
            <person name="Henrissat B."/>
            <person name="Kuo A."/>
            <person name="Liang C."/>
            <person name="Lipzen A."/>
            <person name="Lutzoni F."/>
            <person name="Magnuson J."/>
            <person name="Mondo S."/>
            <person name="Nolan M."/>
            <person name="Ohm R."/>
            <person name="Pangilinan J."/>
            <person name="Park H.-J.H."/>
            <person name="Ramirez L."/>
            <person name="Alfaro M."/>
            <person name="Sun H."/>
            <person name="Tritt A."/>
            <person name="Yoshinaga Y."/>
            <person name="Zwiers L.-H.L."/>
            <person name="Turgeon B.G."/>
            <person name="Goodwin S.B."/>
            <person name="Spatafora J.W."/>
            <person name="Crous P.W."/>
            <person name="Grigoriev I.V."/>
        </authorList>
    </citation>
    <scope>NUCLEOTIDE SEQUENCE [LARGE SCALE GENOMIC DNA]</scope>
    <source>
        <strain evidence="3 4">CBS 611.86</strain>
    </source>
</reference>
<dbReference type="InterPro" id="IPR000195">
    <property type="entry name" value="Rab-GAP-TBC_dom"/>
</dbReference>
<feature type="compositionally biased region" description="Polar residues" evidence="1">
    <location>
        <begin position="270"/>
        <end position="290"/>
    </location>
</feature>
<accession>A0A7C8I6I3</accession>
<organism evidence="3 4">
    <name type="scientific">Massariosphaeria phaeospora</name>
    <dbReference type="NCBI Taxonomy" id="100035"/>
    <lineage>
        <taxon>Eukaryota</taxon>
        <taxon>Fungi</taxon>
        <taxon>Dikarya</taxon>
        <taxon>Ascomycota</taxon>
        <taxon>Pezizomycotina</taxon>
        <taxon>Dothideomycetes</taxon>
        <taxon>Pleosporomycetidae</taxon>
        <taxon>Pleosporales</taxon>
        <taxon>Pleosporales incertae sedis</taxon>
        <taxon>Massariosphaeria</taxon>
    </lineage>
</organism>
<gene>
    <name evidence="3" type="ORF">BDV95DRAFT_492957</name>
</gene>
<feature type="region of interest" description="Disordered" evidence="1">
    <location>
        <begin position="457"/>
        <end position="507"/>
    </location>
</feature>
<name>A0A7C8I6I3_9PLEO</name>
<dbReference type="OrthoDB" id="294251at2759"/>
<dbReference type="Gene3D" id="1.10.472.80">
    <property type="entry name" value="Ypt/Rab-GAP domain of gyp1p, domain 3"/>
    <property type="match status" value="1"/>
</dbReference>
<feature type="region of interest" description="Disordered" evidence="1">
    <location>
        <begin position="935"/>
        <end position="974"/>
    </location>
</feature>
<dbReference type="GO" id="GO:0005096">
    <property type="term" value="F:GTPase activator activity"/>
    <property type="evidence" value="ECO:0007669"/>
    <property type="project" value="TreeGrafter"/>
</dbReference>
<feature type="domain" description="Rab-GAP TBC" evidence="2">
    <location>
        <begin position="624"/>
        <end position="849"/>
    </location>
</feature>
<dbReference type="EMBL" id="JAADJZ010000010">
    <property type="protein sequence ID" value="KAF2871997.1"/>
    <property type="molecule type" value="Genomic_DNA"/>
</dbReference>
<dbReference type="PROSITE" id="PS50086">
    <property type="entry name" value="TBC_RABGAP"/>
    <property type="match status" value="1"/>
</dbReference>
<sequence>MPHSGNSGAAIDGETTAATDLGADARAHYIPYRPPTSEYTPPASPQPSNPYAPPSGNKGFGAGRSRHPANLQMNTTVAPAYERPMYSPSPSSSPPLPPSLPSPKYPLRQRAPSVLRHAAASAPRSGPFPRTDQPMPSPTFAPSMLRQASGPGATTDPRTFFNPLASNPVNQHEPSWGNPPEEVAAAQPRSRGFTNPPHPAFAPHPLLRAATSIPDYGQVRTNERPNLSGAYRPNRGVANWSHNDYSPRPRASFRSGWTNASSGFFDPSGTERSSMATGRSSISDNRTSTYSRDRSEDREIPNDAAQSTEAMEEEEEDDMMSAVEDVIDAYCYDEDVGISAHESFTEDPEDRSSSSPLARESEYSDLSSSHLQGTDSRTSYHSSEALGNQYSPTAPSEPKRSPISTQRRSMLWRRSSADLHRPESIYNELKTLPSLPANKSRLSRQDWADIQIYSKKHTKGLSASSRPSLESDGGGPNKATTPSSPPKTTAPLPEVDEEDVIPRRASTSVFDRRSNLIEFGKMLPPPPTKSKTVDFGNDGRRVYQSAINSQNAFAPVPRDRYGFKKGNHNISVKEYDAWCGKYNEHVSRRRNKWIALMTKNSLSTSNPTKFPDPSDKVKRYVRKGYPPEWRGAMWWFYSGGQYKITEPDMVGLYASLKARVDAGELNRDDREAIERDLDRTFPDNINFRPDSNPNDPDDTPVEEPSLIKNLREVLSCFAMNNPSIGYCQSLNFIAGLLLLFLKEDNERAFILLTIITQNHLPGAHARNLANTEVNVLMMLIKDYLPKVWASINDTDLINSGPGAQAHPDSKFQRQPTVALSCTGWFMSVFISVLPIETVLRVWDAFLYEGPRALFRYALAIFKLGEAEIKKYRPGDGELYMAVQNLPRRCLDPNVLHDIAFVKKGFGSLTQAVIDQKRLFWRDEIERAKKPKEGALLTVKSRTGTSATEDDAGKQRGGMGGLRRKASKRFLRKRG</sequence>
<evidence type="ECO:0000313" key="4">
    <source>
        <dbReference type="Proteomes" id="UP000481861"/>
    </source>
</evidence>
<keyword evidence="4" id="KW-1185">Reference proteome</keyword>
<dbReference type="Pfam" id="PF00566">
    <property type="entry name" value="RabGAP-TBC"/>
    <property type="match status" value="1"/>
</dbReference>
<feature type="compositionally biased region" description="Low complexity" evidence="1">
    <location>
        <begin position="478"/>
        <end position="491"/>
    </location>
</feature>
<dbReference type="Proteomes" id="UP000481861">
    <property type="component" value="Unassembled WGS sequence"/>
</dbReference>
<dbReference type="PANTHER" id="PTHR47219">
    <property type="entry name" value="RAB GTPASE-ACTIVATING PROTEIN 1-LIKE"/>
    <property type="match status" value="1"/>
</dbReference>
<dbReference type="Gene3D" id="1.10.8.270">
    <property type="entry name" value="putative rabgap domain of human tbc1 domain family member 14 like domains"/>
    <property type="match status" value="1"/>
</dbReference>
<feature type="region of interest" description="Disordered" evidence="1">
    <location>
        <begin position="1"/>
        <end position="204"/>
    </location>
</feature>
<protein>
    <submittedName>
        <fullName evidence="3">Rab-GTPase-TBC domain-containing protein</fullName>
    </submittedName>
</protein>
<feature type="compositionally biased region" description="Basic and acidic residues" evidence="1">
    <location>
        <begin position="291"/>
        <end position="301"/>
    </location>
</feature>
<dbReference type="GO" id="GO:0031267">
    <property type="term" value="F:small GTPase binding"/>
    <property type="evidence" value="ECO:0007669"/>
    <property type="project" value="TreeGrafter"/>
</dbReference>
<feature type="compositionally biased region" description="Basic residues" evidence="1">
    <location>
        <begin position="961"/>
        <end position="974"/>
    </location>
</feature>
<dbReference type="SMART" id="SM00164">
    <property type="entry name" value="TBC"/>
    <property type="match status" value="1"/>
</dbReference>
<dbReference type="SUPFAM" id="SSF47923">
    <property type="entry name" value="Ypt/Rab-GAP domain of gyp1p"/>
    <property type="match status" value="2"/>
</dbReference>
<feature type="compositionally biased region" description="Acidic residues" evidence="1">
    <location>
        <begin position="310"/>
        <end position="326"/>
    </location>
</feature>
<comment type="caution">
    <text evidence="3">The sequence shown here is derived from an EMBL/GenBank/DDBJ whole genome shotgun (WGS) entry which is preliminary data.</text>
</comment>
<dbReference type="InterPro" id="IPR050302">
    <property type="entry name" value="Rab_GAP_TBC_domain"/>
</dbReference>
<evidence type="ECO:0000256" key="1">
    <source>
        <dbReference type="SAM" id="MobiDB-lite"/>
    </source>
</evidence>
<dbReference type="PANTHER" id="PTHR47219:SF9">
    <property type="entry name" value="GTPASE ACTIVATING PROTEIN AND CENTROSOME-ASSOCIATED, ISOFORM B"/>
    <property type="match status" value="1"/>
</dbReference>
<feature type="region of interest" description="Disordered" evidence="1">
    <location>
        <begin position="218"/>
        <end position="326"/>
    </location>
</feature>
<feature type="compositionally biased region" description="Polar residues" evidence="1">
    <location>
        <begin position="164"/>
        <end position="173"/>
    </location>
</feature>
<feature type="compositionally biased region" description="Polar residues" evidence="1">
    <location>
        <begin position="364"/>
        <end position="394"/>
    </location>
</feature>
<feature type="compositionally biased region" description="Pro residues" evidence="1">
    <location>
        <begin position="42"/>
        <end position="53"/>
    </location>
</feature>
<feature type="compositionally biased region" description="Pro residues" evidence="1">
    <location>
        <begin position="91"/>
        <end position="104"/>
    </location>
</feature>
<evidence type="ECO:0000313" key="3">
    <source>
        <dbReference type="EMBL" id="KAF2871997.1"/>
    </source>
</evidence>
<proteinExistence type="predicted"/>
<dbReference type="AlphaFoldDB" id="A0A7C8I6I3"/>
<dbReference type="InterPro" id="IPR035969">
    <property type="entry name" value="Rab-GAP_TBC_sf"/>
</dbReference>
<evidence type="ECO:0000259" key="2">
    <source>
        <dbReference type="PROSITE" id="PS50086"/>
    </source>
</evidence>